<dbReference type="PANTHER" id="PTHR14326:SF44">
    <property type="entry name" value="TARGETING PROTEIN FOR XKLP2"/>
    <property type="match status" value="1"/>
</dbReference>
<evidence type="ECO:0000313" key="9">
    <source>
        <dbReference type="Proteomes" id="UP000224567"/>
    </source>
</evidence>
<feature type="domain" description="TPX2 C-terminal" evidence="7">
    <location>
        <begin position="108"/>
        <end position="145"/>
    </location>
</feature>
<keyword evidence="9" id="KW-1185">Reference proteome</keyword>
<dbReference type="Pfam" id="PF06886">
    <property type="entry name" value="TPX2"/>
    <property type="match status" value="1"/>
</dbReference>
<feature type="region of interest" description="Disordered" evidence="6">
    <location>
        <begin position="69"/>
        <end position="94"/>
    </location>
</feature>
<dbReference type="InterPro" id="IPR027329">
    <property type="entry name" value="TPX2_C"/>
</dbReference>
<keyword evidence="3" id="KW-0963">Cytoplasm</keyword>
<evidence type="ECO:0000256" key="1">
    <source>
        <dbReference type="ARBA" id="ARBA00004245"/>
    </source>
</evidence>
<sequence>MPPRKAFKILDMNRNLLLVTKDESGERVLQQHNIPPKPEPKKCTKPEPFQLESLVKHEQETWRHMEERRRMEEEAAKMRNFKAQPVLTEDPIPVPEKVRKPLTEVPDFKLRVDNRSLDRAEFDKKIKQKEMMHKRYIEETESARMVMHLLIACFAEKHDLELA</sequence>
<dbReference type="Proteomes" id="UP000224567">
    <property type="component" value="Unassembled WGS sequence"/>
</dbReference>
<dbReference type="GO" id="GO:0090307">
    <property type="term" value="P:mitotic spindle assembly"/>
    <property type="evidence" value="ECO:0007669"/>
    <property type="project" value="TreeGrafter"/>
</dbReference>
<dbReference type="AlphaFoldDB" id="A0A2G2V0A6"/>
<evidence type="ECO:0000256" key="3">
    <source>
        <dbReference type="ARBA" id="ARBA00022490"/>
    </source>
</evidence>
<comment type="subcellular location">
    <subcellularLocation>
        <location evidence="1">Cytoplasm</location>
        <location evidence="1">Cytoskeleton</location>
    </subcellularLocation>
</comment>
<dbReference type="InterPro" id="IPR009675">
    <property type="entry name" value="TPX2_fam"/>
</dbReference>
<dbReference type="GO" id="GO:0008017">
    <property type="term" value="F:microtubule binding"/>
    <property type="evidence" value="ECO:0007669"/>
    <property type="project" value="TreeGrafter"/>
</dbReference>
<reference evidence="8 9" key="1">
    <citation type="journal article" date="2017" name="Genome Biol.">
        <title>New reference genome sequences of hot pepper reveal the massive evolution of plant disease-resistance genes by retroduplication.</title>
        <authorList>
            <person name="Kim S."/>
            <person name="Park J."/>
            <person name="Yeom S.I."/>
            <person name="Kim Y.M."/>
            <person name="Seo E."/>
            <person name="Kim K.T."/>
            <person name="Kim M.S."/>
            <person name="Lee J.M."/>
            <person name="Cheong K."/>
            <person name="Shin H.S."/>
            <person name="Kim S.B."/>
            <person name="Han K."/>
            <person name="Lee J."/>
            <person name="Park M."/>
            <person name="Lee H.A."/>
            <person name="Lee H.Y."/>
            <person name="Lee Y."/>
            <person name="Oh S."/>
            <person name="Lee J.H."/>
            <person name="Choi E."/>
            <person name="Choi E."/>
            <person name="Lee S.E."/>
            <person name="Jeon J."/>
            <person name="Kim H."/>
            <person name="Choi G."/>
            <person name="Song H."/>
            <person name="Lee J."/>
            <person name="Lee S.C."/>
            <person name="Kwon J.K."/>
            <person name="Lee H.Y."/>
            <person name="Koo N."/>
            <person name="Hong Y."/>
            <person name="Kim R.W."/>
            <person name="Kang W.H."/>
            <person name="Huh J.H."/>
            <person name="Kang B.C."/>
            <person name="Yang T.J."/>
            <person name="Lee Y.H."/>
            <person name="Bennetzen J.L."/>
            <person name="Choi D."/>
        </authorList>
    </citation>
    <scope>NUCLEOTIDE SEQUENCE [LARGE SCALE GENOMIC DNA]</scope>
    <source>
        <strain evidence="9">cv. PBC81</strain>
    </source>
</reference>
<reference evidence="9" key="2">
    <citation type="journal article" date="2017" name="J. Anim. Genet.">
        <title>Multiple reference genome sequences of hot pepper reveal the massive evolution of plant disease resistance genes by retroduplication.</title>
        <authorList>
            <person name="Kim S."/>
            <person name="Park J."/>
            <person name="Yeom S.-I."/>
            <person name="Kim Y.-M."/>
            <person name="Seo E."/>
            <person name="Kim K.-T."/>
            <person name="Kim M.-S."/>
            <person name="Lee J.M."/>
            <person name="Cheong K."/>
            <person name="Shin H.-S."/>
            <person name="Kim S.-B."/>
            <person name="Han K."/>
            <person name="Lee J."/>
            <person name="Park M."/>
            <person name="Lee H.-A."/>
            <person name="Lee H.-Y."/>
            <person name="Lee Y."/>
            <person name="Oh S."/>
            <person name="Lee J.H."/>
            <person name="Choi E."/>
            <person name="Choi E."/>
            <person name="Lee S.E."/>
            <person name="Jeon J."/>
            <person name="Kim H."/>
            <person name="Choi G."/>
            <person name="Song H."/>
            <person name="Lee J."/>
            <person name="Lee S.-C."/>
            <person name="Kwon J.-K."/>
            <person name="Lee H.-Y."/>
            <person name="Koo N."/>
            <person name="Hong Y."/>
            <person name="Kim R.W."/>
            <person name="Kang W.-H."/>
            <person name="Huh J.H."/>
            <person name="Kang B.-C."/>
            <person name="Yang T.-J."/>
            <person name="Lee Y.-H."/>
            <person name="Bennetzen J.L."/>
            <person name="Choi D."/>
        </authorList>
    </citation>
    <scope>NUCLEOTIDE SEQUENCE [LARGE SCALE GENOMIC DNA]</scope>
    <source>
        <strain evidence="9">cv. PBC81</strain>
    </source>
</reference>
<dbReference type="GO" id="GO:0060236">
    <property type="term" value="P:regulation of mitotic spindle organization"/>
    <property type="evidence" value="ECO:0007669"/>
    <property type="project" value="InterPro"/>
</dbReference>
<organism evidence="8 9">
    <name type="scientific">Capsicum baccatum</name>
    <name type="common">Peruvian pepper</name>
    <dbReference type="NCBI Taxonomy" id="33114"/>
    <lineage>
        <taxon>Eukaryota</taxon>
        <taxon>Viridiplantae</taxon>
        <taxon>Streptophyta</taxon>
        <taxon>Embryophyta</taxon>
        <taxon>Tracheophyta</taxon>
        <taxon>Spermatophyta</taxon>
        <taxon>Magnoliopsida</taxon>
        <taxon>eudicotyledons</taxon>
        <taxon>Gunneridae</taxon>
        <taxon>Pentapetalae</taxon>
        <taxon>asterids</taxon>
        <taxon>lamiids</taxon>
        <taxon>Solanales</taxon>
        <taxon>Solanaceae</taxon>
        <taxon>Solanoideae</taxon>
        <taxon>Capsiceae</taxon>
        <taxon>Capsicum</taxon>
    </lineage>
</organism>
<gene>
    <name evidence="8" type="ORF">CQW23_33934</name>
</gene>
<evidence type="ECO:0000259" key="7">
    <source>
        <dbReference type="Pfam" id="PF06886"/>
    </source>
</evidence>
<evidence type="ECO:0000256" key="6">
    <source>
        <dbReference type="SAM" id="MobiDB-lite"/>
    </source>
</evidence>
<protein>
    <submittedName>
        <fullName evidence="8">Protein TPX2</fullName>
    </submittedName>
</protein>
<keyword evidence="4" id="KW-0493">Microtubule</keyword>
<comment type="caution">
    <text evidence="8">The sequence shown here is derived from an EMBL/GenBank/DDBJ whole genome shotgun (WGS) entry which is preliminary data.</text>
</comment>
<dbReference type="GO" id="GO:0030295">
    <property type="term" value="F:protein kinase activator activity"/>
    <property type="evidence" value="ECO:0007669"/>
    <property type="project" value="TreeGrafter"/>
</dbReference>
<dbReference type="OrthoDB" id="1684416at2759"/>
<dbReference type="STRING" id="33114.A0A2G2V0A6"/>
<evidence type="ECO:0000256" key="4">
    <source>
        <dbReference type="ARBA" id="ARBA00022701"/>
    </source>
</evidence>
<comment type="similarity">
    <text evidence="2">Belongs to the TPX2 family.</text>
</comment>
<dbReference type="GO" id="GO:0005819">
    <property type="term" value="C:spindle"/>
    <property type="evidence" value="ECO:0007669"/>
    <property type="project" value="InterPro"/>
</dbReference>
<keyword evidence="5" id="KW-0206">Cytoskeleton</keyword>
<dbReference type="PANTHER" id="PTHR14326">
    <property type="entry name" value="TARGETING PROTEIN FOR XKLP2"/>
    <property type="match status" value="1"/>
</dbReference>
<proteinExistence type="inferred from homology"/>
<name>A0A2G2V0A6_CAPBA</name>
<evidence type="ECO:0000313" key="8">
    <source>
        <dbReference type="EMBL" id="PHT26451.1"/>
    </source>
</evidence>
<evidence type="ECO:0000256" key="2">
    <source>
        <dbReference type="ARBA" id="ARBA00005885"/>
    </source>
</evidence>
<evidence type="ECO:0000256" key="5">
    <source>
        <dbReference type="ARBA" id="ARBA00023212"/>
    </source>
</evidence>
<dbReference type="GO" id="GO:0005880">
    <property type="term" value="C:nuclear microtubule"/>
    <property type="evidence" value="ECO:0007669"/>
    <property type="project" value="TreeGrafter"/>
</dbReference>
<accession>A0A2G2V0A6</accession>
<dbReference type="EMBL" id="MLFT02000792">
    <property type="protein sequence ID" value="PHT26451.1"/>
    <property type="molecule type" value="Genomic_DNA"/>
</dbReference>